<dbReference type="eggNOG" id="KOG4102">
    <property type="taxonomic scope" value="Eukaryota"/>
</dbReference>
<evidence type="ECO:0000256" key="1">
    <source>
        <dbReference type="ARBA" id="ARBA00003401"/>
    </source>
</evidence>
<proteinExistence type="inferred from homology"/>
<dbReference type="RefSeq" id="XP_008083623.1">
    <property type="nucleotide sequence ID" value="XM_008085432.1"/>
</dbReference>
<comment type="subcellular location">
    <subcellularLocation>
        <location evidence="3">Nucleus</location>
    </subcellularLocation>
</comment>
<dbReference type="STRING" id="1116229.S3CX55"/>
<comment type="similarity">
    <text evidence="2 3">Belongs to the YPI1 family.</text>
</comment>
<dbReference type="GO" id="GO:0005634">
    <property type="term" value="C:nucleus"/>
    <property type="evidence" value="ECO:0007669"/>
    <property type="project" value="UniProtKB-SubCell"/>
</dbReference>
<reference evidence="5 6" key="1">
    <citation type="journal article" date="2013" name="BMC Genomics">
        <title>Genomics-driven discovery of the pneumocandin biosynthetic gene cluster in the fungus Glarea lozoyensis.</title>
        <authorList>
            <person name="Chen L."/>
            <person name="Yue Q."/>
            <person name="Zhang X."/>
            <person name="Xiang M."/>
            <person name="Wang C."/>
            <person name="Li S."/>
            <person name="Che Y."/>
            <person name="Ortiz-Lopez F.J."/>
            <person name="Bills G.F."/>
            <person name="Liu X."/>
            <person name="An Z."/>
        </authorList>
    </citation>
    <scope>NUCLEOTIDE SEQUENCE [LARGE SCALE GENOMIC DNA]</scope>
    <source>
        <strain evidence="6">ATCC 20868 / MF5171</strain>
    </source>
</reference>
<evidence type="ECO:0000256" key="4">
    <source>
        <dbReference type="SAM" id="MobiDB-lite"/>
    </source>
</evidence>
<accession>S3CX55</accession>
<dbReference type="EMBL" id="KE145367">
    <property type="protein sequence ID" value="EPE29514.1"/>
    <property type="molecule type" value="Genomic_DNA"/>
</dbReference>
<dbReference type="OMA" id="RRHIQWA"/>
<dbReference type="InterPro" id="IPR011107">
    <property type="entry name" value="PPI_Ypi1"/>
</dbReference>
<dbReference type="Pfam" id="PF07491">
    <property type="entry name" value="PPI_Ypi1"/>
    <property type="match status" value="1"/>
</dbReference>
<dbReference type="KEGG" id="glz:GLAREA_00674"/>
<dbReference type="Proteomes" id="UP000016922">
    <property type="component" value="Unassembled WGS sequence"/>
</dbReference>
<dbReference type="AlphaFoldDB" id="S3CX55"/>
<dbReference type="GO" id="GO:0008157">
    <property type="term" value="F:protein phosphatase 1 binding"/>
    <property type="evidence" value="ECO:0007669"/>
    <property type="project" value="TreeGrafter"/>
</dbReference>
<feature type="compositionally biased region" description="Polar residues" evidence="4">
    <location>
        <begin position="1"/>
        <end position="43"/>
    </location>
</feature>
<evidence type="ECO:0000313" key="5">
    <source>
        <dbReference type="EMBL" id="EPE29514.1"/>
    </source>
</evidence>
<dbReference type="GeneID" id="19459732"/>
<gene>
    <name evidence="5" type="ORF">GLAREA_00674</name>
</gene>
<feature type="compositionally biased region" description="Basic and acidic residues" evidence="4">
    <location>
        <begin position="139"/>
        <end position="152"/>
    </location>
</feature>
<dbReference type="PANTHER" id="PTHR20835">
    <property type="entry name" value="E3 UBIQUITIN-PROTEIN LIGASE PPP1R11-RELATED"/>
    <property type="match status" value="1"/>
</dbReference>
<keyword evidence="6" id="KW-1185">Reference proteome</keyword>
<name>S3CX55_GLAL2</name>
<evidence type="ECO:0000313" key="6">
    <source>
        <dbReference type="Proteomes" id="UP000016922"/>
    </source>
</evidence>
<feature type="region of interest" description="Disordered" evidence="4">
    <location>
        <begin position="107"/>
        <end position="191"/>
    </location>
</feature>
<feature type="compositionally biased region" description="Acidic residues" evidence="4">
    <location>
        <begin position="112"/>
        <end position="129"/>
    </location>
</feature>
<dbReference type="OrthoDB" id="307488at2759"/>
<dbReference type="PANTHER" id="PTHR20835:SF0">
    <property type="entry name" value="E3 UBIQUITIN-PROTEIN LIGASE PPP1R11"/>
    <property type="match status" value="1"/>
</dbReference>
<keyword evidence="3" id="KW-0539">Nucleus</keyword>
<feature type="region of interest" description="Disordered" evidence="4">
    <location>
        <begin position="1"/>
        <end position="46"/>
    </location>
</feature>
<protein>
    <recommendedName>
        <fullName evidence="3">Type 1 phosphatases regulator</fullName>
    </recommendedName>
</protein>
<evidence type="ECO:0000256" key="2">
    <source>
        <dbReference type="ARBA" id="ARBA00005605"/>
    </source>
</evidence>
<sequence length="191" mass="20494">MSSSTNRRQPPARSNQRSLASNTAARPSSSRTLTLNQTPSASRQPVLHLRGVESAQAEARPGIRWAEDVVDNEGLGRKKSKGITAFLKCLTHKLTSKPVCCIYHAPRNIDSSSDESSSDSDDSSSDNDDGAARMSGSGRKCDDHEHDHEHSHGAKGKRKVRGNRASSPNAYEKMPKVKGAPGGSGTMVEKS</sequence>
<feature type="compositionally biased region" description="Basic residues" evidence="4">
    <location>
        <begin position="153"/>
        <end position="162"/>
    </location>
</feature>
<dbReference type="HOGENOM" id="CLU_098333_0_1_1"/>
<comment type="function">
    <text evidence="1 3">Regulator of type 1 phosphatases which maintains protein phosphatase activity under strict control.</text>
</comment>
<evidence type="ECO:0000256" key="3">
    <source>
        <dbReference type="RuleBase" id="RU367162"/>
    </source>
</evidence>
<organism evidence="5 6">
    <name type="scientific">Glarea lozoyensis (strain ATCC 20868 / MF5171)</name>
    <dbReference type="NCBI Taxonomy" id="1116229"/>
    <lineage>
        <taxon>Eukaryota</taxon>
        <taxon>Fungi</taxon>
        <taxon>Dikarya</taxon>
        <taxon>Ascomycota</taxon>
        <taxon>Pezizomycotina</taxon>
        <taxon>Leotiomycetes</taxon>
        <taxon>Helotiales</taxon>
        <taxon>Helotiaceae</taxon>
        <taxon>Glarea</taxon>
    </lineage>
</organism>
<dbReference type="GO" id="GO:0004865">
    <property type="term" value="F:protein serine/threonine phosphatase inhibitor activity"/>
    <property type="evidence" value="ECO:0007669"/>
    <property type="project" value="UniProtKB-UniRule"/>
</dbReference>